<evidence type="ECO:0000256" key="1">
    <source>
        <dbReference type="SAM" id="Phobius"/>
    </source>
</evidence>
<keyword evidence="1" id="KW-1133">Transmembrane helix</keyword>
<accession>A0A6B0U2D7</accession>
<proteinExistence type="predicted"/>
<dbReference type="AlphaFoldDB" id="A0A6B0U2D7"/>
<keyword evidence="1" id="KW-0472">Membrane</keyword>
<feature type="transmembrane region" description="Helical" evidence="1">
    <location>
        <begin position="6"/>
        <end position="26"/>
    </location>
</feature>
<name>A0A6B0U2D7_IXORI</name>
<sequence length="92" mass="10260">MGFSALLHVYFPFTLLHVYLTVYLTVARTANWSIRASEPAAMLALSWAFTRSSSAPYALLHELVQDCFHSIPAFLVGCPGDEYIVEIADHAR</sequence>
<reference evidence="2" key="1">
    <citation type="submission" date="2019-12" db="EMBL/GenBank/DDBJ databases">
        <title>An insight into the sialome of adult female Ixodes ricinus ticks feeding for 6 days.</title>
        <authorList>
            <person name="Perner J."/>
            <person name="Ribeiro J.M.C."/>
        </authorList>
    </citation>
    <scope>NUCLEOTIDE SEQUENCE</scope>
    <source>
        <strain evidence="2">Semi-engorged</strain>
        <tissue evidence="2">Salivary glands</tissue>
    </source>
</reference>
<evidence type="ECO:0000313" key="2">
    <source>
        <dbReference type="EMBL" id="MXU86679.1"/>
    </source>
</evidence>
<protein>
    <submittedName>
        <fullName evidence="2">Putative secreted protein</fullName>
    </submittedName>
</protein>
<keyword evidence="1" id="KW-0812">Transmembrane</keyword>
<organism evidence="2">
    <name type="scientific">Ixodes ricinus</name>
    <name type="common">Common tick</name>
    <name type="synonym">Acarus ricinus</name>
    <dbReference type="NCBI Taxonomy" id="34613"/>
    <lineage>
        <taxon>Eukaryota</taxon>
        <taxon>Metazoa</taxon>
        <taxon>Ecdysozoa</taxon>
        <taxon>Arthropoda</taxon>
        <taxon>Chelicerata</taxon>
        <taxon>Arachnida</taxon>
        <taxon>Acari</taxon>
        <taxon>Parasitiformes</taxon>
        <taxon>Ixodida</taxon>
        <taxon>Ixodoidea</taxon>
        <taxon>Ixodidae</taxon>
        <taxon>Ixodinae</taxon>
        <taxon>Ixodes</taxon>
    </lineage>
</organism>
<dbReference type="EMBL" id="GIFC01004596">
    <property type="protein sequence ID" value="MXU86679.1"/>
    <property type="molecule type" value="Transcribed_RNA"/>
</dbReference>